<keyword evidence="11" id="KW-0012">Acyltransferase</keyword>
<gene>
    <name evidence="11" type="primary">bioF</name>
    <name evidence="11" type="ORF">MPEBLZ_01168</name>
</gene>
<dbReference type="InterPro" id="IPR050087">
    <property type="entry name" value="AON_synthase_class-II"/>
</dbReference>
<feature type="domain" description="Aminotransferase class I/classII large" evidence="10">
    <location>
        <begin position="39"/>
        <end position="375"/>
    </location>
</feature>
<dbReference type="InterPro" id="IPR015424">
    <property type="entry name" value="PyrdxlP-dep_Trfase"/>
</dbReference>
<evidence type="ECO:0000256" key="3">
    <source>
        <dbReference type="ARBA" id="ARBA00011738"/>
    </source>
</evidence>
<keyword evidence="6 8" id="KW-0663">Pyridoxal phosphate</keyword>
<dbReference type="InterPro" id="IPR015421">
    <property type="entry name" value="PyrdxlP-dep_Trfase_major"/>
</dbReference>
<comment type="catalytic activity">
    <reaction evidence="7 9">
        <text>6-carboxyhexanoyl-[ACP] + L-alanine + H(+) = (8S)-8-amino-7-oxononanoate + holo-[ACP] + CO2</text>
        <dbReference type="Rhea" id="RHEA:42288"/>
        <dbReference type="Rhea" id="RHEA-COMP:9685"/>
        <dbReference type="Rhea" id="RHEA-COMP:9955"/>
        <dbReference type="ChEBI" id="CHEBI:15378"/>
        <dbReference type="ChEBI" id="CHEBI:16526"/>
        <dbReference type="ChEBI" id="CHEBI:57972"/>
        <dbReference type="ChEBI" id="CHEBI:64479"/>
        <dbReference type="ChEBI" id="CHEBI:78846"/>
        <dbReference type="ChEBI" id="CHEBI:149468"/>
        <dbReference type="EC" id="2.3.1.47"/>
    </reaction>
</comment>
<feature type="modified residue" description="N6-(pyridoxal phosphate)lysine" evidence="8">
    <location>
        <position position="235"/>
    </location>
</feature>
<evidence type="ECO:0000256" key="9">
    <source>
        <dbReference type="RuleBase" id="RU003693"/>
    </source>
</evidence>
<proteinExistence type="inferred from homology"/>
<dbReference type="FunFam" id="3.40.640.10:FF:000006">
    <property type="entry name" value="5-aminolevulinate synthase, mitochondrial"/>
    <property type="match status" value="1"/>
</dbReference>
<dbReference type="Gene3D" id="3.90.1150.10">
    <property type="entry name" value="Aspartate Aminotransferase, domain 1"/>
    <property type="match status" value="1"/>
</dbReference>
<comment type="function">
    <text evidence="9">Catalyzes the decarboxylative condensation of pimeloyl-[acyl-carrier protein] and L-alanine to produce 8-amino-7-oxononanoate (AON), [acyl-carrier protein], and carbon dioxide.</text>
</comment>
<accession>A0A0P8CLV8</accession>
<evidence type="ECO:0000313" key="12">
    <source>
        <dbReference type="Proteomes" id="UP000050360"/>
    </source>
</evidence>
<dbReference type="PANTHER" id="PTHR13693">
    <property type="entry name" value="CLASS II AMINOTRANSFERASE/8-AMINO-7-OXONONANOATE SYNTHASE"/>
    <property type="match status" value="1"/>
</dbReference>
<dbReference type="EMBL" id="LKCM01000100">
    <property type="protein sequence ID" value="KPQ44307.1"/>
    <property type="molecule type" value="Genomic_DNA"/>
</dbReference>
<evidence type="ECO:0000256" key="8">
    <source>
        <dbReference type="PIRSR" id="PIRSR604723-51"/>
    </source>
</evidence>
<organism evidence="11 12">
    <name type="scientific">Candidatus Methanoperedens nitratireducens</name>
    <dbReference type="NCBI Taxonomy" id="1392998"/>
    <lineage>
        <taxon>Archaea</taxon>
        <taxon>Methanobacteriati</taxon>
        <taxon>Methanobacteriota</taxon>
        <taxon>Stenosarchaea group</taxon>
        <taxon>Methanomicrobia</taxon>
        <taxon>Methanosarcinales</taxon>
        <taxon>ANME-2 cluster</taxon>
        <taxon>Candidatus Methanoperedentaceae</taxon>
        <taxon>Candidatus Methanoperedens</taxon>
    </lineage>
</organism>
<dbReference type="InterPro" id="IPR004839">
    <property type="entry name" value="Aminotransferase_I/II_large"/>
</dbReference>
<evidence type="ECO:0000313" key="11">
    <source>
        <dbReference type="EMBL" id="KPQ44307.1"/>
    </source>
</evidence>
<keyword evidence="5" id="KW-0093">Biotin biosynthesis</keyword>
<dbReference type="PANTHER" id="PTHR13693:SF3">
    <property type="entry name" value="LD36009P"/>
    <property type="match status" value="1"/>
</dbReference>
<comment type="caution">
    <text evidence="11">The sequence shown here is derived from an EMBL/GenBank/DDBJ whole genome shotgun (WGS) entry which is preliminary data.</text>
</comment>
<dbReference type="InterPro" id="IPR001917">
    <property type="entry name" value="Aminotrans_II_pyridoxalP_BS"/>
</dbReference>
<evidence type="ECO:0000256" key="2">
    <source>
        <dbReference type="ARBA" id="ARBA00004746"/>
    </source>
</evidence>
<comment type="cofactor">
    <cofactor evidence="1 8 9">
        <name>pyridoxal 5'-phosphate</name>
        <dbReference type="ChEBI" id="CHEBI:597326"/>
    </cofactor>
</comment>
<comment type="similarity">
    <text evidence="9">Belongs to the class-II pyridoxal-phosphate-dependent aminotransferase family. BioF subfamily.</text>
</comment>
<dbReference type="GO" id="GO:0030170">
    <property type="term" value="F:pyridoxal phosphate binding"/>
    <property type="evidence" value="ECO:0007669"/>
    <property type="project" value="InterPro"/>
</dbReference>
<dbReference type="SUPFAM" id="SSF53383">
    <property type="entry name" value="PLP-dependent transferases"/>
    <property type="match status" value="1"/>
</dbReference>
<evidence type="ECO:0000256" key="5">
    <source>
        <dbReference type="ARBA" id="ARBA00022756"/>
    </source>
</evidence>
<evidence type="ECO:0000256" key="6">
    <source>
        <dbReference type="ARBA" id="ARBA00022898"/>
    </source>
</evidence>
<dbReference type="AlphaFoldDB" id="A0A0P8CLV8"/>
<dbReference type="GO" id="GO:0008710">
    <property type="term" value="F:8-amino-7-oxononanoate synthase activity"/>
    <property type="evidence" value="ECO:0007669"/>
    <property type="project" value="UniProtKB-UniRule"/>
</dbReference>
<reference evidence="11 12" key="1">
    <citation type="submission" date="2015-09" db="EMBL/GenBank/DDBJ databases">
        <title>A metagenomics-based metabolic model of nitrate-dependent anaerobic oxidation of methane by Methanoperedens-like archaea.</title>
        <authorList>
            <person name="Arshad A."/>
            <person name="Speth D.R."/>
            <person name="De Graaf R.M."/>
            <person name="Op Den Camp H.J."/>
            <person name="Jetten M.S."/>
            <person name="Welte C.U."/>
        </authorList>
    </citation>
    <scope>NUCLEOTIDE SEQUENCE [LARGE SCALE GENOMIC DNA]</scope>
</reference>
<dbReference type="CDD" id="cd06454">
    <property type="entry name" value="KBL_like"/>
    <property type="match status" value="1"/>
</dbReference>
<dbReference type="GO" id="GO:0009102">
    <property type="term" value="P:biotin biosynthetic process"/>
    <property type="evidence" value="ECO:0007669"/>
    <property type="project" value="UniProtKB-UniRule"/>
</dbReference>
<dbReference type="PATRIC" id="fig|1719120.3.peg.1252"/>
<evidence type="ECO:0000256" key="7">
    <source>
        <dbReference type="ARBA" id="ARBA00047715"/>
    </source>
</evidence>
<comment type="subunit">
    <text evidence="3 9">Homodimer.</text>
</comment>
<dbReference type="PROSITE" id="PS00599">
    <property type="entry name" value="AA_TRANSFER_CLASS_2"/>
    <property type="match status" value="1"/>
</dbReference>
<dbReference type="Proteomes" id="UP000050360">
    <property type="component" value="Unassembled WGS sequence"/>
</dbReference>
<evidence type="ECO:0000256" key="4">
    <source>
        <dbReference type="ARBA" id="ARBA00022679"/>
    </source>
</evidence>
<evidence type="ECO:0000256" key="1">
    <source>
        <dbReference type="ARBA" id="ARBA00001933"/>
    </source>
</evidence>
<protein>
    <recommendedName>
        <fullName evidence="9">8-amino-7-ketopelargonate synthase</fullName>
        <ecNumber evidence="9">2.3.1.47</ecNumber>
    </recommendedName>
</protein>
<dbReference type="UniPathway" id="UPA00078"/>
<dbReference type="EC" id="2.3.1.47" evidence="9"/>
<name>A0A0P8CLV8_9EURY</name>
<dbReference type="Pfam" id="PF00155">
    <property type="entry name" value="Aminotran_1_2"/>
    <property type="match status" value="1"/>
</dbReference>
<comment type="pathway">
    <text evidence="2 9">Cofactor biosynthesis; biotin biosynthesis.</text>
</comment>
<keyword evidence="4 9" id="KW-0808">Transferase</keyword>
<dbReference type="InterPro" id="IPR015422">
    <property type="entry name" value="PyrdxlP-dep_Trfase_small"/>
</dbReference>
<dbReference type="Gene3D" id="3.40.640.10">
    <property type="entry name" value="Type I PLP-dependent aspartate aminotransferase-like (Major domain)"/>
    <property type="match status" value="1"/>
</dbReference>
<dbReference type="NCBIfam" id="TIGR00858">
    <property type="entry name" value="bioF"/>
    <property type="match status" value="1"/>
</dbReference>
<sequence>MSMDWLSNELADIKSKGLYRELRTIETAQTPRIKKDGREYILLSSNNYLGLSTHPEVKRSAIEAIEKYGSGAGGSRLTTGNTDLYDNLEEKIADFKGTDDAIVFSSGYMANIGTISALMTNGDMILSDELNHASIIDGCRLSRADVKVFPHRDVTYIAKELRASKNNKKLIVTDGVFSMDGDIAPLPEIIEVAEKFDAIVMVDDAHATGILGEHCRGTGDYFNVEPDINMGTLSKALASSGGYIAGNSELIDYLRNISRSFIFSTALSPPDVAAASTAIDIIRKENPARKLWENIAIYKKGLIDAGFDIQSETQIIPLITGDTETTLKAALELDKLGIFVQGIRPPTVPEGKGRIRTTLMATHSRQDISEALIAIRKVKEKFNL</sequence>
<evidence type="ECO:0000259" key="10">
    <source>
        <dbReference type="Pfam" id="PF00155"/>
    </source>
</evidence>
<dbReference type="InterPro" id="IPR004723">
    <property type="entry name" value="AONS_Archaea/Proteobacteria"/>
</dbReference>